<evidence type="ECO:0000313" key="8">
    <source>
        <dbReference type="EMBL" id="MFC0202249.1"/>
    </source>
</evidence>
<comment type="similarity">
    <text evidence="2 6">Belongs to the zinc-containing alcohol dehydrogenase family.</text>
</comment>
<gene>
    <name evidence="8" type="ORF">ACFFIZ_18555</name>
</gene>
<evidence type="ECO:0000256" key="5">
    <source>
        <dbReference type="ARBA" id="ARBA00023002"/>
    </source>
</evidence>
<comment type="cofactor">
    <cofactor evidence="1 6">
        <name>Zn(2+)</name>
        <dbReference type="ChEBI" id="CHEBI:29105"/>
    </cofactor>
</comment>
<dbReference type="Gene3D" id="3.40.50.720">
    <property type="entry name" value="NAD(P)-binding Rossmann-like Domain"/>
    <property type="match status" value="1"/>
</dbReference>
<dbReference type="SUPFAM" id="SSF51735">
    <property type="entry name" value="NAD(P)-binding Rossmann-fold domains"/>
    <property type="match status" value="1"/>
</dbReference>
<protein>
    <submittedName>
        <fullName evidence="8">L-idonate 5-dehydrogenase</fullName>
    </submittedName>
</protein>
<keyword evidence="3 6" id="KW-0479">Metal-binding</keyword>
<evidence type="ECO:0000256" key="3">
    <source>
        <dbReference type="ARBA" id="ARBA00022723"/>
    </source>
</evidence>
<keyword evidence="9" id="KW-1185">Reference proteome</keyword>
<dbReference type="PANTHER" id="PTHR43161">
    <property type="entry name" value="SORBITOL DEHYDROGENASE"/>
    <property type="match status" value="1"/>
</dbReference>
<organism evidence="8 9">
    <name type="scientific">Paracoccus rhizosphaerae</name>
    <dbReference type="NCBI Taxonomy" id="1133347"/>
    <lineage>
        <taxon>Bacteria</taxon>
        <taxon>Pseudomonadati</taxon>
        <taxon>Pseudomonadota</taxon>
        <taxon>Alphaproteobacteria</taxon>
        <taxon>Rhodobacterales</taxon>
        <taxon>Paracoccaceae</taxon>
        <taxon>Paracoccus</taxon>
    </lineage>
</organism>
<reference evidence="8 9" key="1">
    <citation type="submission" date="2024-09" db="EMBL/GenBank/DDBJ databases">
        <authorList>
            <person name="Sun Q."/>
            <person name="Mori K."/>
        </authorList>
    </citation>
    <scope>NUCLEOTIDE SEQUENCE [LARGE SCALE GENOMIC DNA]</scope>
    <source>
        <strain evidence="8 9">CCM 7904</strain>
    </source>
</reference>
<dbReference type="Gene3D" id="3.90.180.10">
    <property type="entry name" value="Medium-chain alcohol dehydrogenases, catalytic domain"/>
    <property type="match status" value="1"/>
</dbReference>
<feature type="domain" description="Enoyl reductase (ER)" evidence="7">
    <location>
        <begin position="14"/>
        <end position="351"/>
    </location>
</feature>
<dbReference type="SMART" id="SM00829">
    <property type="entry name" value="PKS_ER"/>
    <property type="match status" value="1"/>
</dbReference>
<dbReference type="InterPro" id="IPR002328">
    <property type="entry name" value="ADH_Zn_CS"/>
</dbReference>
<dbReference type="Proteomes" id="UP001589795">
    <property type="component" value="Unassembled WGS sequence"/>
</dbReference>
<name>A0ABV6CNE0_9RHOB</name>
<dbReference type="PANTHER" id="PTHR43161:SF9">
    <property type="entry name" value="SORBITOL DEHYDROGENASE"/>
    <property type="match status" value="1"/>
</dbReference>
<comment type="caution">
    <text evidence="8">The sequence shown here is derived from an EMBL/GenBank/DDBJ whole genome shotgun (WGS) entry which is preliminary data.</text>
</comment>
<dbReference type="CDD" id="cd08232">
    <property type="entry name" value="idonate-5-DH"/>
    <property type="match status" value="1"/>
</dbReference>
<dbReference type="SUPFAM" id="SSF50129">
    <property type="entry name" value="GroES-like"/>
    <property type="match status" value="1"/>
</dbReference>
<dbReference type="InterPro" id="IPR013149">
    <property type="entry name" value="ADH-like_C"/>
</dbReference>
<evidence type="ECO:0000259" key="7">
    <source>
        <dbReference type="SMART" id="SM00829"/>
    </source>
</evidence>
<dbReference type="RefSeq" id="WP_265508754.1">
    <property type="nucleotide sequence ID" value="NZ_JAOTBE010000109.1"/>
</dbReference>
<evidence type="ECO:0000256" key="1">
    <source>
        <dbReference type="ARBA" id="ARBA00001947"/>
    </source>
</evidence>
<sequence>MTELAPNRVVRLNGQNDLNIATTEPAPLQAGEVRVAVLAAGICGSDLHYWQEGGIGTIRVREPIILGHEAAGRITEVGPGVEDLHKGQLVAMNPSHPCGTCRFCTQGLPHHCLAMRFKGSAMYLPHEQGMFRDWMTIGAAQCHPLPEGITPGAAACAEPLAVCVHAANRAEAMAGPLVGKTVLVTGAGPIGALCVAVARQRGAATIIVTDIQDATLAVAGKMGADHLVNPVTDAAGLDQWRSEKGRVDLVFECSAAASAITDAVSCLRPLGTLVQVGVAGPTALPLNLMVGKEIVFAGSHRFDTEFAEAVRLIGTGEIDPLPMITATYPMTDAETAFRAASDRARSVKVQLSFADS</sequence>
<keyword evidence="4 6" id="KW-0862">Zinc</keyword>
<dbReference type="InterPro" id="IPR036291">
    <property type="entry name" value="NAD(P)-bd_dom_sf"/>
</dbReference>
<dbReference type="PROSITE" id="PS00059">
    <property type="entry name" value="ADH_ZINC"/>
    <property type="match status" value="1"/>
</dbReference>
<dbReference type="InterPro" id="IPR020843">
    <property type="entry name" value="ER"/>
</dbReference>
<dbReference type="Pfam" id="PF08240">
    <property type="entry name" value="ADH_N"/>
    <property type="match status" value="1"/>
</dbReference>
<accession>A0ABV6CNE0</accession>
<dbReference type="InterPro" id="IPR011032">
    <property type="entry name" value="GroES-like_sf"/>
</dbReference>
<evidence type="ECO:0000256" key="4">
    <source>
        <dbReference type="ARBA" id="ARBA00022833"/>
    </source>
</evidence>
<dbReference type="EMBL" id="JBHLWQ010000182">
    <property type="protein sequence ID" value="MFC0202249.1"/>
    <property type="molecule type" value="Genomic_DNA"/>
</dbReference>
<dbReference type="Pfam" id="PF00107">
    <property type="entry name" value="ADH_zinc_N"/>
    <property type="match status" value="1"/>
</dbReference>
<proteinExistence type="inferred from homology"/>
<keyword evidence="5" id="KW-0560">Oxidoreductase</keyword>
<evidence type="ECO:0000256" key="6">
    <source>
        <dbReference type="RuleBase" id="RU361277"/>
    </source>
</evidence>
<evidence type="ECO:0000313" key="9">
    <source>
        <dbReference type="Proteomes" id="UP001589795"/>
    </source>
</evidence>
<dbReference type="InterPro" id="IPR013154">
    <property type="entry name" value="ADH-like_N"/>
</dbReference>
<evidence type="ECO:0000256" key="2">
    <source>
        <dbReference type="ARBA" id="ARBA00008072"/>
    </source>
</evidence>